<feature type="region of interest" description="Disordered" evidence="1">
    <location>
        <begin position="47"/>
        <end position="90"/>
    </location>
</feature>
<protein>
    <submittedName>
        <fullName evidence="4">DUF4124 domain-containing protein</fullName>
    </submittedName>
</protein>
<feature type="compositionally biased region" description="Basic and acidic residues" evidence="1">
    <location>
        <begin position="47"/>
        <end position="76"/>
    </location>
</feature>
<dbReference type="EMBL" id="POUK01000001">
    <property type="protein sequence ID" value="PNF78188.1"/>
    <property type="molecule type" value="Genomic_DNA"/>
</dbReference>
<evidence type="ECO:0000313" key="5">
    <source>
        <dbReference type="Proteomes" id="UP000235881"/>
    </source>
</evidence>
<dbReference type="Pfam" id="PF13511">
    <property type="entry name" value="DUF4124"/>
    <property type="match status" value="1"/>
</dbReference>
<organism evidence="4 5">
    <name type="scientific">Stutzerimonas degradans</name>
    <dbReference type="NCBI Taxonomy" id="2968968"/>
    <lineage>
        <taxon>Bacteria</taxon>
        <taxon>Pseudomonadati</taxon>
        <taxon>Pseudomonadota</taxon>
        <taxon>Gammaproteobacteria</taxon>
        <taxon>Pseudomonadales</taxon>
        <taxon>Pseudomonadaceae</taxon>
        <taxon>Stutzerimonas</taxon>
    </lineage>
</organism>
<reference evidence="4 5" key="1">
    <citation type="submission" date="2018-01" db="EMBL/GenBank/DDBJ databases">
        <title>Denitrification phenotypes of diverse strains of Pseudomonas stutzeri.</title>
        <authorList>
            <person name="Milligan D.A."/>
            <person name="Bergaust L."/>
            <person name="Bakken L.R."/>
            <person name="Frostegard A."/>
        </authorList>
    </citation>
    <scope>NUCLEOTIDE SEQUENCE [LARGE SCALE GENOMIC DNA]</scope>
    <source>
        <strain evidence="4 5">DSM 50238</strain>
    </source>
</reference>
<dbReference type="RefSeq" id="WP_102827532.1">
    <property type="nucleotide sequence ID" value="NZ_CP065721.1"/>
</dbReference>
<gene>
    <name evidence="4" type="ORF">CXK95_02530</name>
</gene>
<accession>A0A8E2QGA8</accession>
<feature type="chain" id="PRO_5035001316" evidence="2">
    <location>
        <begin position="18"/>
        <end position="140"/>
    </location>
</feature>
<evidence type="ECO:0000313" key="4">
    <source>
        <dbReference type="EMBL" id="PNF78188.1"/>
    </source>
</evidence>
<dbReference type="AlphaFoldDB" id="A0A8E2QGA8"/>
<evidence type="ECO:0000256" key="2">
    <source>
        <dbReference type="SAM" id="SignalP"/>
    </source>
</evidence>
<name>A0A8E2QGA8_9GAMM</name>
<feature type="signal peptide" evidence="2">
    <location>
        <begin position="1"/>
        <end position="17"/>
    </location>
</feature>
<feature type="domain" description="DUF4124" evidence="3">
    <location>
        <begin position="6"/>
        <end position="57"/>
    </location>
</feature>
<evidence type="ECO:0000256" key="1">
    <source>
        <dbReference type="SAM" id="MobiDB-lite"/>
    </source>
</evidence>
<sequence>MRVPLLLLALAPVLATAEIYRWTDAQGQVHFGQRPATGAERVDVRPQVVERDEATRQREQRSEKFFEARREERQVAGERAGQQRAQRERECQGLREELEVLQRGGRYFRTDATGERVYYSENDIEKARQQLASRIRERCD</sequence>
<keyword evidence="5" id="KW-1185">Reference proteome</keyword>
<dbReference type="InterPro" id="IPR025392">
    <property type="entry name" value="DUF4124"/>
</dbReference>
<comment type="caution">
    <text evidence="4">The sequence shown here is derived from an EMBL/GenBank/DDBJ whole genome shotgun (WGS) entry which is preliminary data.</text>
</comment>
<proteinExistence type="predicted"/>
<keyword evidence="2" id="KW-0732">Signal</keyword>
<evidence type="ECO:0000259" key="3">
    <source>
        <dbReference type="Pfam" id="PF13511"/>
    </source>
</evidence>
<dbReference type="Proteomes" id="UP000235881">
    <property type="component" value="Unassembled WGS sequence"/>
</dbReference>